<feature type="compositionally biased region" description="Low complexity" evidence="7">
    <location>
        <begin position="933"/>
        <end position="949"/>
    </location>
</feature>
<protein>
    <submittedName>
        <fullName evidence="10">CSON009650 protein</fullName>
    </submittedName>
</protein>
<dbReference type="CDD" id="cd12738">
    <property type="entry name" value="RRM1_Fusilli"/>
    <property type="match status" value="1"/>
</dbReference>
<dbReference type="PANTHER" id="PTHR13976">
    <property type="entry name" value="HETEROGENEOUS NUCLEAR RIBONUCLEOPROTEIN-RELATED"/>
    <property type="match status" value="1"/>
</dbReference>
<name>A0A336M0F9_CULSO</name>
<evidence type="ECO:0000256" key="3">
    <source>
        <dbReference type="ARBA" id="ARBA00022737"/>
    </source>
</evidence>
<feature type="domain" description="RRM" evidence="9">
    <location>
        <begin position="353"/>
        <end position="436"/>
    </location>
</feature>
<evidence type="ECO:0000256" key="1">
    <source>
        <dbReference type="ARBA" id="ARBA00008866"/>
    </source>
</evidence>
<evidence type="ECO:0000256" key="2">
    <source>
        <dbReference type="ARBA" id="ARBA00022664"/>
    </source>
</evidence>
<sequence length="1071" mass="117663">MLIVTACVLLWLISKEQIVGYKQYLVRPLGQLGKDHPPTTTTSLNNNAGENEECNNLTSNITDTLLQKAGKPLNEVIDEFDSYTRSLSIDPNSSNFRLVTDGQLPLRQCLHPEACAKEIDLPSYYWRFCDLRKEYVRFKSGDLSKALVPASDASKLNNMPSLPANTNQYCRNDRNRKTPICHTYVWIIIDLDLDIKALQDVDKEFYVAESRDMVTIIQSLLVAGHKFETNEVVNLTLEPGICSIDDEIDGTCIVRARGLPWQSSDQDIARFFRGLNVAKGGVALCLSPQGRRNGEALVRFVSQEHRDMALKRHKNHIGNRYIEVYRATGDDFLAVAGGASGEAQAFLSKGAQVIIRMRGLPYDCSAKQVLEFFDSGENACKVLDEADGVLFVKKPDGRATGDAFVLFADESDATKALSKHRESIGQRYIELFRSTTAEVQQVLNRSLDPKTYEQHQPPLIAQLPPMQMPILPQHIITSGTEKSCIRLRGLPYESKVDHILLFLDDFAKHILYQGVHMVFNSQGQFTGEAFIQMDSEQTAHLCAQQKHHRYMMFGKKQRYIEVFQCCGDDMNMVLQGTNYPQNPAANMPKSPLLSPGMLPQSNTSTPQAAISLNVAPPLTLSIPSAAAQPPSAAIIAQQQAQAQFIAQQNLIARQQAVAAAQAAHQQQQQQQQHHHHQQQSQFHAQAQAQDQLLLQQLSAAGYFFPPPNMPPPTMMSPNQAAAAQFAAAQQIPPQFVFMPRAMGLHGSIPISFMSPLGGMPYPGGLASPTMPSSNNFSPLSPTYSTALIQSASNPITTTSSGKRSYENAFRGDTTTVNSSKRPYNAQSNAAAASAAATAALYAQFGGTVLAPQFGGYAPFGPGSIPLNGITGKPDPRCPTIINDPNHMVHLHPAYFPPPILYWGYPSPPVSPTTYYGPPPPTAHLPPVPQSHQPALLPANAAPPTTQLIPTQPPPQQQSPPQQQQQPMVVDRGHHTNGLSPSSPTTIISTPQTPTTLTIPNGVLHSPPHSHHSPTSHHPIPYPSPHHHIHHNHHHHHQQFIVDTSAVTHDKMQRVLTPIAPAPNQYVELFIV</sequence>
<dbReference type="InterPro" id="IPR012677">
    <property type="entry name" value="Nucleotide-bd_a/b_plait_sf"/>
</dbReference>
<dbReference type="PROSITE" id="PS50102">
    <property type="entry name" value="RRM"/>
    <property type="match status" value="1"/>
</dbReference>
<dbReference type="Gene3D" id="3.30.70.330">
    <property type="match status" value="3"/>
</dbReference>
<dbReference type="CDD" id="cd12741">
    <property type="entry name" value="RRM2_Fusilli"/>
    <property type="match status" value="1"/>
</dbReference>
<feature type="compositionally biased region" description="Low complexity" evidence="7">
    <location>
        <begin position="678"/>
        <end position="687"/>
    </location>
</feature>
<feature type="region of interest" description="Disordered" evidence="7">
    <location>
        <begin position="664"/>
        <end position="687"/>
    </location>
</feature>
<dbReference type="Gene3D" id="3.30.420.10">
    <property type="entry name" value="Ribonuclease H-like superfamily/Ribonuclease H"/>
    <property type="match status" value="1"/>
</dbReference>
<reference evidence="10" key="1">
    <citation type="submission" date="2018-07" db="EMBL/GenBank/DDBJ databases">
        <authorList>
            <person name="Quirk P.G."/>
            <person name="Krulwich T.A."/>
        </authorList>
    </citation>
    <scope>NUCLEOTIDE SEQUENCE</scope>
</reference>
<evidence type="ECO:0000256" key="7">
    <source>
        <dbReference type="SAM" id="MobiDB-lite"/>
    </source>
</evidence>
<organism evidence="10">
    <name type="scientific">Culicoides sonorensis</name>
    <name type="common">Biting midge</name>
    <dbReference type="NCBI Taxonomy" id="179676"/>
    <lineage>
        <taxon>Eukaryota</taxon>
        <taxon>Metazoa</taxon>
        <taxon>Ecdysozoa</taxon>
        <taxon>Arthropoda</taxon>
        <taxon>Hexapoda</taxon>
        <taxon>Insecta</taxon>
        <taxon>Pterygota</taxon>
        <taxon>Neoptera</taxon>
        <taxon>Endopterygota</taxon>
        <taxon>Diptera</taxon>
        <taxon>Nematocera</taxon>
        <taxon>Chironomoidea</taxon>
        <taxon>Ceratopogonidae</taxon>
        <taxon>Ceratopogoninae</taxon>
        <taxon>Culicoides</taxon>
        <taxon>Monoculicoides</taxon>
    </lineage>
</organism>
<evidence type="ECO:0000256" key="5">
    <source>
        <dbReference type="ARBA" id="ARBA00023187"/>
    </source>
</evidence>
<evidence type="ECO:0000313" key="10">
    <source>
        <dbReference type="EMBL" id="SSX23816.1"/>
    </source>
</evidence>
<dbReference type="VEuPathDB" id="VectorBase:CSON009650"/>
<keyword evidence="5" id="KW-0508">mRNA splicing</keyword>
<dbReference type="GO" id="GO:0006397">
    <property type="term" value="P:mRNA processing"/>
    <property type="evidence" value="ECO:0007669"/>
    <property type="project" value="UniProtKB-KW"/>
</dbReference>
<dbReference type="GO" id="GO:0008380">
    <property type="term" value="P:RNA splicing"/>
    <property type="evidence" value="ECO:0007669"/>
    <property type="project" value="UniProtKB-KW"/>
</dbReference>
<dbReference type="GO" id="GO:0003723">
    <property type="term" value="F:RNA binding"/>
    <property type="evidence" value="ECO:0007669"/>
    <property type="project" value="UniProtKB-UniRule"/>
</dbReference>
<dbReference type="SMART" id="SM00360">
    <property type="entry name" value="RRM"/>
    <property type="match status" value="3"/>
</dbReference>
<dbReference type="InterPro" id="IPR034980">
    <property type="entry name" value="Fusilli_RRM2"/>
</dbReference>
<evidence type="ECO:0000259" key="9">
    <source>
        <dbReference type="PROSITE" id="PS50102"/>
    </source>
</evidence>
<keyword evidence="4 6" id="KW-0694">RNA-binding</keyword>
<feature type="compositionally biased region" description="Low complexity" evidence="7">
    <location>
        <begin position="979"/>
        <end position="999"/>
    </location>
</feature>
<keyword evidence="3" id="KW-0677">Repeat</keyword>
<dbReference type="InterPro" id="IPR036397">
    <property type="entry name" value="RNaseH_sf"/>
</dbReference>
<dbReference type="InterPro" id="IPR035979">
    <property type="entry name" value="RBD_domain_sf"/>
</dbReference>
<feature type="signal peptide" evidence="8">
    <location>
        <begin position="1"/>
        <end position="20"/>
    </location>
</feature>
<keyword evidence="2" id="KW-0507">mRNA processing</keyword>
<dbReference type="InterPro" id="IPR000504">
    <property type="entry name" value="RRM_dom"/>
</dbReference>
<feature type="region of interest" description="Disordered" evidence="7">
    <location>
        <begin position="915"/>
        <end position="1039"/>
    </location>
</feature>
<proteinExistence type="inferred from homology"/>
<dbReference type="SUPFAM" id="SSF54928">
    <property type="entry name" value="RNA-binding domain, RBD"/>
    <property type="match status" value="3"/>
</dbReference>
<dbReference type="EMBL" id="UFQT01000386">
    <property type="protein sequence ID" value="SSX23816.1"/>
    <property type="molecule type" value="Genomic_DNA"/>
</dbReference>
<dbReference type="AlphaFoldDB" id="A0A336M0F9"/>
<dbReference type="InterPro" id="IPR050666">
    <property type="entry name" value="ESRP"/>
</dbReference>
<evidence type="ECO:0000256" key="6">
    <source>
        <dbReference type="PROSITE-ProRule" id="PRU00176"/>
    </source>
</evidence>
<evidence type="ECO:0000256" key="4">
    <source>
        <dbReference type="ARBA" id="ARBA00022884"/>
    </source>
</evidence>
<keyword evidence="8" id="KW-0732">Signal</keyword>
<feature type="compositionally biased region" description="Basic residues" evidence="7">
    <location>
        <begin position="1024"/>
        <end position="1037"/>
    </location>
</feature>
<comment type="similarity">
    <text evidence="1">Belongs to the ESRP family.</text>
</comment>
<accession>A0A336M0F9</accession>
<feature type="chain" id="PRO_5016341965" evidence="8">
    <location>
        <begin position="21"/>
        <end position="1071"/>
    </location>
</feature>
<evidence type="ECO:0000256" key="8">
    <source>
        <dbReference type="SAM" id="SignalP"/>
    </source>
</evidence>
<gene>
    <name evidence="10" type="primary">CSON009650</name>
</gene>
<dbReference type="FunFam" id="3.30.70.330:FF:000041">
    <property type="entry name" value="Epithelial splicing regulatory protein 1"/>
    <property type="match status" value="1"/>
</dbReference>
<feature type="compositionally biased region" description="Pro residues" evidence="7">
    <location>
        <begin position="915"/>
        <end position="928"/>
    </location>
</feature>